<accession>D3BUR3</accession>
<dbReference type="SUPFAM" id="SSF103481">
    <property type="entry name" value="Multidrug resistance efflux transporter EmrE"/>
    <property type="match status" value="1"/>
</dbReference>
<dbReference type="EMBL" id="ADBJ01000060">
    <property type="protein sequence ID" value="EFA74851.1"/>
    <property type="molecule type" value="Genomic_DNA"/>
</dbReference>
<feature type="transmembrane region" description="Helical" evidence="1">
    <location>
        <begin position="359"/>
        <end position="380"/>
    </location>
</feature>
<feature type="transmembrane region" description="Helical" evidence="1">
    <location>
        <begin position="412"/>
        <end position="433"/>
    </location>
</feature>
<dbReference type="GO" id="GO:0016020">
    <property type="term" value="C:membrane"/>
    <property type="evidence" value="ECO:0007669"/>
    <property type="project" value="InterPro"/>
</dbReference>
<protein>
    <recommendedName>
        <fullName evidence="2">EamA domain-containing protein</fullName>
    </recommendedName>
</protein>
<evidence type="ECO:0000313" key="3">
    <source>
        <dbReference type="EMBL" id="EFA74851.1"/>
    </source>
</evidence>
<feature type="domain" description="EamA" evidence="2">
    <location>
        <begin position="202"/>
        <end position="275"/>
    </location>
</feature>
<evidence type="ECO:0000256" key="1">
    <source>
        <dbReference type="SAM" id="Phobius"/>
    </source>
</evidence>
<evidence type="ECO:0000259" key="2">
    <source>
        <dbReference type="Pfam" id="PF00892"/>
    </source>
</evidence>
<dbReference type="Proteomes" id="UP000001396">
    <property type="component" value="Unassembled WGS sequence"/>
</dbReference>
<dbReference type="OMA" id="MKVKCGT"/>
<dbReference type="GeneID" id="31367353"/>
<dbReference type="Gene3D" id="1.10.3730.20">
    <property type="match status" value="1"/>
</dbReference>
<dbReference type="InParanoid" id="D3BUR3"/>
<dbReference type="InterPro" id="IPR000620">
    <property type="entry name" value="EamA_dom"/>
</dbReference>
<dbReference type="STRING" id="670386.D3BUR3"/>
<keyword evidence="1" id="KW-1133">Transmembrane helix</keyword>
<feature type="transmembrane region" description="Helical" evidence="1">
    <location>
        <begin position="259"/>
        <end position="277"/>
    </location>
</feature>
<gene>
    <name evidence="3" type="ORF">PPL_11885</name>
</gene>
<keyword evidence="4" id="KW-1185">Reference proteome</keyword>
<dbReference type="Pfam" id="PF00892">
    <property type="entry name" value="EamA"/>
    <property type="match status" value="1"/>
</dbReference>
<organism evidence="3 4">
    <name type="scientific">Heterostelium pallidum (strain ATCC 26659 / Pp 5 / PN500)</name>
    <name type="common">Cellular slime mold</name>
    <name type="synonym">Polysphondylium pallidum</name>
    <dbReference type="NCBI Taxonomy" id="670386"/>
    <lineage>
        <taxon>Eukaryota</taxon>
        <taxon>Amoebozoa</taxon>
        <taxon>Evosea</taxon>
        <taxon>Eumycetozoa</taxon>
        <taxon>Dictyostelia</taxon>
        <taxon>Acytosteliales</taxon>
        <taxon>Acytosteliaceae</taxon>
        <taxon>Heterostelium</taxon>
    </lineage>
</organism>
<feature type="transmembrane region" description="Helical" evidence="1">
    <location>
        <begin position="321"/>
        <end position="347"/>
    </location>
</feature>
<evidence type="ECO:0000313" key="4">
    <source>
        <dbReference type="Proteomes" id="UP000001396"/>
    </source>
</evidence>
<dbReference type="InterPro" id="IPR037185">
    <property type="entry name" value="EmrE-like"/>
</dbReference>
<feature type="transmembrane region" description="Helical" evidence="1">
    <location>
        <begin position="289"/>
        <end position="309"/>
    </location>
</feature>
<feature type="transmembrane region" description="Helical" evidence="1">
    <location>
        <begin position="387"/>
        <end position="406"/>
    </location>
</feature>
<name>D3BUR3_HETP5</name>
<feature type="transmembrane region" description="Helical" evidence="1">
    <location>
        <begin position="136"/>
        <end position="153"/>
    </location>
</feature>
<comment type="caution">
    <text evidence="3">The sequence shown here is derived from an EMBL/GenBank/DDBJ whole genome shotgun (WGS) entry which is preliminary data.</text>
</comment>
<sequence>MTIGNNQIGLEDLSKIEKFSQEDDQLKAKTLIDSDGFNPSSLEYYSSTSDSSAKSSPQLTTFINDTDEKITPFGEPLPIPVLEEPINHDVEKKKVVQKRLLGIIIVISITVLYSAISELNQYILSGSYNKPYFLVYYNTFFLLIAFPIEFGLLKRQQIKDRKAKMLSNQYNNLNSDYNDNAEPSVMDLYKQEFIKSKFSFKRMMVVSFVMSLLYVGLNWIWSLGLPLTEVSTSSALYQSATVWVFIFSIVILKERPTLLKCISTGLFIAGVIGITLADKSSSDSAYPKAVLGDILMIVSAFLWAMYEVFTTKFVGDVPRTLVNTYIGFIAVWSTLFGIPMLIILSVTGFESWVTPDLKTFGFITLSALVACMLNYLINWGLSVTSPLFVRSGELMTIPTTLVFDIIVKHVHFPLVAIPGFLCIVAGFVLMLYIENKHMKSLETKDIKEENASTSISENTTNQP</sequence>
<dbReference type="RefSeq" id="XP_020426985.1">
    <property type="nucleotide sequence ID" value="XM_020582631.1"/>
</dbReference>
<feature type="transmembrane region" description="Helical" evidence="1">
    <location>
        <begin position="100"/>
        <end position="116"/>
    </location>
</feature>
<dbReference type="InterPro" id="IPR026505">
    <property type="entry name" value="Solute_c_fam_35_mem_F3/F4"/>
</dbReference>
<reference evidence="3 4" key="1">
    <citation type="journal article" date="2011" name="Genome Res.">
        <title>Phylogeny-wide analysis of social amoeba genomes highlights ancient origins for complex intercellular communication.</title>
        <authorList>
            <person name="Heidel A.J."/>
            <person name="Lawal H.M."/>
            <person name="Felder M."/>
            <person name="Schilde C."/>
            <person name="Helps N.R."/>
            <person name="Tunggal B."/>
            <person name="Rivero F."/>
            <person name="John U."/>
            <person name="Schleicher M."/>
            <person name="Eichinger L."/>
            <person name="Platzer M."/>
            <person name="Noegel A.A."/>
            <person name="Schaap P."/>
            <person name="Gloeckner G."/>
        </authorList>
    </citation>
    <scope>NUCLEOTIDE SEQUENCE [LARGE SCALE GENOMIC DNA]</scope>
    <source>
        <strain evidence="4">ATCC 26659 / Pp 5 / PN500</strain>
    </source>
</reference>
<proteinExistence type="predicted"/>
<dbReference type="PANTHER" id="PTHR19346:SF4">
    <property type="entry name" value="SUGAR PHOSPHATE TRANSPORTER DOMAIN-CONTAINING PROTEIN"/>
    <property type="match status" value="1"/>
</dbReference>
<dbReference type="AlphaFoldDB" id="D3BUR3"/>
<feature type="transmembrane region" description="Helical" evidence="1">
    <location>
        <begin position="203"/>
        <end position="223"/>
    </location>
</feature>
<dbReference type="PANTHER" id="PTHR19346">
    <property type="entry name" value="SUGAR PHOSPHATE TRANSPORTER DOMAIN-CONTAINING PROTEIN"/>
    <property type="match status" value="1"/>
</dbReference>
<feature type="transmembrane region" description="Helical" evidence="1">
    <location>
        <begin position="235"/>
        <end position="252"/>
    </location>
</feature>
<keyword evidence="1" id="KW-0812">Transmembrane</keyword>
<keyword evidence="1" id="KW-0472">Membrane</keyword>